<dbReference type="Gene3D" id="3.40.50.1110">
    <property type="entry name" value="SGNH hydrolase"/>
    <property type="match status" value="1"/>
</dbReference>
<evidence type="ECO:0000313" key="3">
    <source>
        <dbReference type="Proteomes" id="UP000011922"/>
    </source>
</evidence>
<feature type="domain" description="SGNH hydrolase-type esterase" evidence="1">
    <location>
        <begin position="11"/>
        <end position="172"/>
    </location>
</feature>
<accession>M5Q1X1</accession>
<dbReference type="GO" id="GO:0004622">
    <property type="term" value="F:phosphatidylcholine lysophospholipase activity"/>
    <property type="evidence" value="ECO:0007669"/>
    <property type="project" value="TreeGrafter"/>
</dbReference>
<dbReference type="SUPFAM" id="SSF52266">
    <property type="entry name" value="SGNH hydrolase"/>
    <property type="match status" value="1"/>
</dbReference>
<evidence type="ECO:0000259" key="1">
    <source>
        <dbReference type="Pfam" id="PF13472"/>
    </source>
</evidence>
<dbReference type="CDD" id="cd01822">
    <property type="entry name" value="Lysophospholipase_L1_like"/>
    <property type="match status" value="1"/>
</dbReference>
<dbReference type="AlphaFoldDB" id="M5Q1X1"/>
<dbReference type="Pfam" id="PF13472">
    <property type="entry name" value="Lipase_GDSL_2"/>
    <property type="match status" value="1"/>
</dbReference>
<name>M5Q1X1_DESAF</name>
<protein>
    <submittedName>
        <fullName evidence="2">Lysophospholipase L1-like esterase</fullName>
    </submittedName>
</protein>
<dbReference type="EMBL" id="AOSV01000025">
    <property type="protein sequence ID" value="EMG36928.1"/>
    <property type="molecule type" value="Genomic_DNA"/>
</dbReference>
<sequence>MAENGKPVLLALGDSLTAGYGLDLGKAWPEQVQEMLQKDGYDIRVVNAGVSGDTSAGGLARLDWALQDKPAFAVVALGANDMLRGLAPETMQRNLEAILTRLEQRGVCTLLAGMHAAPNLGRDYVQRYNAVFPHLAEKHGTYFYPFLLQDVAAESDLNLGDGIHPNEAGARIIAERLYPLIEKMIKQGCPAKK</sequence>
<organism evidence="2 3">
    <name type="scientific">Desulfocurvibacter africanus PCS</name>
    <dbReference type="NCBI Taxonomy" id="1262666"/>
    <lineage>
        <taxon>Bacteria</taxon>
        <taxon>Pseudomonadati</taxon>
        <taxon>Thermodesulfobacteriota</taxon>
        <taxon>Desulfovibrionia</taxon>
        <taxon>Desulfovibrionales</taxon>
        <taxon>Desulfovibrionaceae</taxon>
        <taxon>Desulfocurvibacter</taxon>
    </lineage>
</organism>
<gene>
    <name evidence="2" type="ORF">PCS_02348</name>
</gene>
<reference evidence="2 3" key="1">
    <citation type="journal article" date="2013" name="Genome Announc.">
        <title>Draft Genome Sequence for Desulfovibrio africanus Strain PCS.</title>
        <authorList>
            <person name="Brown S.D."/>
            <person name="Utturkar S.M."/>
            <person name="Arkin A.P."/>
            <person name="Deutschbauer A.M."/>
            <person name="Elias D.A."/>
            <person name="Hazen T.C."/>
            <person name="Chakraborty R."/>
        </authorList>
    </citation>
    <scope>NUCLEOTIDE SEQUENCE [LARGE SCALE GENOMIC DNA]</scope>
    <source>
        <strain evidence="2 3">PCS</strain>
    </source>
</reference>
<proteinExistence type="predicted"/>
<dbReference type="PANTHER" id="PTHR30383">
    <property type="entry name" value="THIOESTERASE 1/PROTEASE 1/LYSOPHOSPHOLIPASE L1"/>
    <property type="match status" value="1"/>
</dbReference>
<comment type="caution">
    <text evidence="2">The sequence shown here is derived from an EMBL/GenBank/DDBJ whole genome shotgun (WGS) entry which is preliminary data.</text>
</comment>
<dbReference type="Proteomes" id="UP000011922">
    <property type="component" value="Unassembled WGS sequence"/>
</dbReference>
<dbReference type="InterPro" id="IPR013830">
    <property type="entry name" value="SGNH_hydro"/>
</dbReference>
<dbReference type="InterPro" id="IPR051532">
    <property type="entry name" value="Ester_Hydrolysis_Enzymes"/>
</dbReference>
<dbReference type="PANTHER" id="PTHR30383:SF24">
    <property type="entry name" value="THIOESTERASE 1_PROTEASE 1_LYSOPHOSPHOLIPASE L1"/>
    <property type="match status" value="1"/>
</dbReference>
<dbReference type="InterPro" id="IPR036514">
    <property type="entry name" value="SGNH_hydro_sf"/>
</dbReference>
<evidence type="ECO:0000313" key="2">
    <source>
        <dbReference type="EMBL" id="EMG36928.1"/>
    </source>
</evidence>
<dbReference type="RefSeq" id="WP_005987381.1">
    <property type="nucleotide sequence ID" value="NZ_AOSV01000025.1"/>
</dbReference>
<dbReference type="PATRIC" id="fig|1262666.3.peg.2386"/>
<dbReference type="OrthoDB" id="9786188at2"/>